<dbReference type="Pfam" id="PF16123">
    <property type="entry name" value="HAGH_C"/>
    <property type="match status" value="1"/>
</dbReference>
<keyword evidence="6 7" id="KW-0862">Zinc</keyword>
<evidence type="ECO:0000256" key="1">
    <source>
        <dbReference type="ARBA" id="ARBA00001623"/>
    </source>
</evidence>
<dbReference type="UniPathway" id="UPA00619">
    <property type="reaction ID" value="UER00676"/>
</dbReference>
<dbReference type="PIRSF" id="PIRSF005457">
    <property type="entry name" value="Glx"/>
    <property type="match status" value="1"/>
</dbReference>
<dbReference type="EC" id="3.1.2.6" evidence="7"/>
<keyword evidence="4 7" id="KW-0479">Metal-binding</keyword>
<dbReference type="GO" id="GO:0019243">
    <property type="term" value="P:methylglyoxal catabolic process to D-lactate via S-lactoyl-glutathione"/>
    <property type="evidence" value="ECO:0007669"/>
    <property type="project" value="UniProtKB-UniRule"/>
</dbReference>
<comment type="similarity">
    <text evidence="3 7">Belongs to the metallo-beta-lactamase superfamily. Glyoxalase II family.</text>
</comment>
<gene>
    <name evidence="7" type="primary">gloB</name>
    <name evidence="9" type="ORF">IP93_02871</name>
</gene>
<feature type="binding site" evidence="7">
    <location>
        <position position="164"/>
    </location>
    <ligand>
        <name>Zn(2+)</name>
        <dbReference type="ChEBI" id="CHEBI:29105"/>
        <label>2</label>
    </ligand>
</feature>
<proteinExistence type="inferred from homology"/>
<dbReference type="Gene3D" id="3.60.15.10">
    <property type="entry name" value="Ribonuclease Z/Hydroxyacylglutathione hydrolase-like"/>
    <property type="match status" value="1"/>
</dbReference>
<dbReference type="InterPro" id="IPR032282">
    <property type="entry name" value="HAGH_C"/>
</dbReference>
<dbReference type="InterPro" id="IPR035680">
    <property type="entry name" value="Clx_II_MBL"/>
</dbReference>
<dbReference type="Proteomes" id="UP000316471">
    <property type="component" value="Unassembled WGS sequence"/>
</dbReference>
<evidence type="ECO:0000256" key="6">
    <source>
        <dbReference type="ARBA" id="ARBA00022833"/>
    </source>
</evidence>
<evidence type="ECO:0000256" key="2">
    <source>
        <dbReference type="ARBA" id="ARBA00004963"/>
    </source>
</evidence>
<evidence type="ECO:0000256" key="3">
    <source>
        <dbReference type="ARBA" id="ARBA00006759"/>
    </source>
</evidence>
<comment type="pathway">
    <text evidence="2 7">Secondary metabolite metabolism; methylglyoxal degradation; (R)-lactate from methylglyoxal: step 2/2.</text>
</comment>
<dbReference type="InterPro" id="IPR036866">
    <property type="entry name" value="RibonucZ/Hydroxyglut_hydro"/>
</dbReference>
<feature type="binding site" evidence="7">
    <location>
        <position position="54"/>
    </location>
    <ligand>
        <name>Zn(2+)</name>
        <dbReference type="ChEBI" id="CHEBI:29105"/>
        <label>1</label>
    </ligand>
</feature>
<dbReference type="PANTHER" id="PTHR43705">
    <property type="entry name" value="HYDROXYACYLGLUTATHIONE HYDROLASE"/>
    <property type="match status" value="1"/>
</dbReference>
<reference evidence="9 10" key="1">
    <citation type="journal article" date="2015" name="Stand. Genomic Sci.">
        <title>Genomic Encyclopedia of Bacterial and Archaeal Type Strains, Phase III: the genomes of soil and plant-associated and newly described type strains.</title>
        <authorList>
            <person name="Whitman W.B."/>
            <person name="Woyke T."/>
            <person name="Klenk H.P."/>
            <person name="Zhou Y."/>
            <person name="Lilburn T.G."/>
            <person name="Beck B.J."/>
            <person name="De Vos P."/>
            <person name="Vandamme P."/>
            <person name="Eisen J.A."/>
            <person name="Garrity G."/>
            <person name="Hugenholtz P."/>
            <person name="Kyrpides N.C."/>
        </authorList>
    </citation>
    <scope>NUCLEOTIDE SEQUENCE [LARGE SCALE GENOMIC DNA]</scope>
    <source>
        <strain evidence="9 10">CGMCC 1.10136</strain>
    </source>
</reference>
<dbReference type="RefSeq" id="WP_144816818.1">
    <property type="nucleotide sequence ID" value="NZ_VLKP01000015.1"/>
</dbReference>
<feature type="binding site" evidence="7">
    <location>
        <position position="126"/>
    </location>
    <ligand>
        <name>Zn(2+)</name>
        <dbReference type="ChEBI" id="CHEBI:29105"/>
        <label>1</label>
    </ligand>
</feature>
<dbReference type="GO" id="GO:0004416">
    <property type="term" value="F:hydroxyacylglutathione hydrolase activity"/>
    <property type="evidence" value="ECO:0007669"/>
    <property type="project" value="UniProtKB-UniRule"/>
</dbReference>
<sequence length="253" mass="27466">MQLRALPAFNDNYIWALCDEAGRALFIDPGDAAPVLAAVAGGLQPAGILLTHHHHDHIGGVPELLARWPGLEVIAPHDPRIAQATRRVRDHDRVDLAGWSFDVIAVPGHTLTHIAFHGHGMLFCGDTLFSLGCGRLFEGTPEQMHASLARLATLPGETLVCCAHEYTLGNAAFALAVDPDNPDLQRRVAEARHQREQGMPTLPTPLATERTCNPFLRTETPAIRAAVARHLGHDPQPGADTFAALRRWKDGFA</sequence>
<dbReference type="InterPro" id="IPR050110">
    <property type="entry name" value="Glyoxalase_II_hydrolase"/>
</dbReference>
<name>A0A562LGK6_9GAMM</name>
<protein>
    <recommendedName>
        <fullName evidence="7">Hydroxyacylglutathione hydrolase</fullName>
        <ecNumber evidence="7">3.1.2.6</ecNumber>
    </recommendedName>
    <alternativeName>
        <fullName evidence="7">Glyoxalase II</fullName>
        <shortName evidence="7">Glx II</shortName>
    </alternativeName>
</protein>
<dbReference type="HAMAP" id="MF_01374">
    <property type="entry name" value="Glyoxalase_2"/>
    <property type="match status" value="1"/>
</dbReference>
<dbReference type="InterPro" id="IPR001279">
    <property type="entry name" value="Metallo-B-lactamas"/>
</dbReference>
<organism evidence="9 10">
    <name type="scientific">Aerolutibacter ruishenii</name>
    <dbReference type="NCBI Taxonomy" id="686800"/>
    <lineage>
        <taxon>Bacteria</taxon>
        <taxon>Pseudomonadati</taxon>
        <taxon>Pseudomonadota</taxon>
        <taxon>Gammaproteobacteria</taxon>
        <taxon>Lysobacterales</taxon>
        <taxon>Lysobacteraceae</taxon>
        <taxon>Aerolutibacter</taxon>
    </lineage>
</organism>
<evidence type="ECO:0000313" key="10">
    <source>
        <dbReference type="Proteomes" id="UP000316471"/>
    </source>
</evidence>
<comment type="function">
    <text evidence="7">Thiolesterase that catalyzes the hydrolysis of S-D-lactoyl-glutathione to form glutathione and D-lactic acid.</text>
</comment>
<feature type="binding site" evidence="7">
    <location>
        <position position="126"/>
    </location>
    <ligand>
        <name>Zn(2+)</name>
        <dbReference type="ChEBI" id="CHEBI:29105"/>
        <label>2</label>
    </ligand>
</feature>
<dbReference type="GO" id="GO:0046872">
    <property type="term" value="F:metal ion binding"/>
    <property type="evidence" value="ECO:0007669"/>
    <property type="project" value="UniProtKB-KW"/>
</dbReference>
<dbReference type="OrthoDB" id="9802248at2"/>
<feature type="binding site" evidence="7">
    <location>
        <position position="56"/>
    </location>
    <ligand>
        <name>Zn(2+)</name>
        <dbReference type="ChEBI" id="CHEBI:29105"/>
        <label>2</label>
    </ligand>
</feature>
<accession>A0A562LGK6</accession>
<dbReference type="CDD" id="cd07723">
    <property type="entry name" value="hydroxyacylglutathione_hydrolase_MBL-fold"/>
    <property type="match status" value="1"/>
</dbReference>
<dbReference type="NCBIfam" id="TIGR03413">
    <property type="entry name" value="GSH_gloB"/>
    <property type="match status" value="1"/>
</dbReference>
<keyword evidence="10" id="KW-1185">Reference proteome</keyword>
<evidence type="ECO:0000256" key="4">
    <source>
        <dbReference type="ARBA" id="ARBA00022723"/>
    </source>
</evidence>
<dbReference type="InterPro" id="IPR017782">
    <property type="entry name" value="Hydroxyacylglutathione_Hdrlase"/>
</dbReference>
<evidence type="ECO:0000256" key="5">
    <source>
        <dbReference type="ARBA" id="ARBA00022801"/>
    </source>
</evidence>
<comment type="caution">
    <text evidence="9">The sequence shown here is derived from an EMBL/GenBank/DDBJ whole genome shotgun (WGS) entry which is preliminary data.</text>
</comment>
<dbReference type="AlphaFoldDB" id="A0A562LGK6"/>
<dbReference type="Pfam" id="PF00753">
    <property type="entry name" value="Lactamase_B"/>
    <property type="match status" value="1"/>
</dbReference>
<feature type="binding site" evidence="7">
    <location>
        <position position="109"/>
    </location>
    <ligand>
        <name>Zn(2+)</name>
        <dbReference type="ChEBI" id="CHEBI:29105"/>
        <label>1</label>
    </ligand>
</feature>
<feature type="binding site" evidence="7">
    <location>
        <position position="57"/>
    </location>
    <ligand>
        <name>Zn(2+)</name>
        <dbReference type="ChEBI" id="CHEBI:29105"/>
        <label>2</label>
    </ligand>
</feature>
<dbReference type="SMART" id="SM00849">
    <property type="entry name" value="Lactamase_B"/>
    <property type="match status" value="1"/>
</dbReference>
<dbReference type="PANTHER" id="PTHR43705:SF1">
    <property type="entry name" value="HYDROXYACYLGLUTATHIONE HYDROLASE GLOB"/>
    <property type="match status" value="1"/>
</dbReference>
<dbReference type="EMBL" id="VLKP01000015">
    <property type="protein sequence ID" value="TWI06750.1"/>
    <property type="molecule type" value="Genomic_DNA"/>
</dbReference>
<comment type="catalytic activity">
    <reaction evidence="1 7">
        <text>an S-(2-hydroxyacyl)glutathione + H2O = a 2-hydroxy carboxylate + glutathione + H(+)</text>
        <dbReference type="Rhea" id="RHEA:21864"/>
        <dbReference type="ChEBI" id="CHEBI:15377"/>
        <dbReference type="ChEBI" id="CHEBI:15378"/>
        <dbReference type="ChEBI" id="CHEBI:57925"/>
        <dbReference type="ChEBI" id="CHEBI:58896"/>
        <dbReference type="ChEBI" id="CHEBI:71261"/>
        <dbReference type="EC" id="3.1.2.6"/>
    </reaction>
</comment>
<dbReference type="SUPFAM" id="SSF56281">
    <property type="entry name" value="Metallo-hydrolase/oxidoreductase"/>
    <property type="match status" value="1"/>
</dbReference>
<feature type="binding site" evidence="7">
    <location>
        <position position="52"/>
    </location>
    <ligand>
        <name>Zn(2+)</name>
        <dbReference type="ChEBI" id="CHEBI:29105"/>
        <label>1</label>
    </ligand>
</feature>
<comment type="subunit">
    <text evidence="7">Monomer.</text>
</comment>
<evidence type="ECO:0000256" key="7">
    <source>
        <dbReference type="HAMAP-Rule" id="MF_01374"/>
    </source>
</evidence>
<feature type="domain" description="Metallo-beta-lactamase" evidence="8">
    <location>
        <begin position="11"/>
        <end position="164"/>
    </location>
</feature>
<keyword evidence="5 7" id="KW-0378">Hydrolase</keyword>
<comment type="cofactor">
    <cofactor evidence="7">
        <name>Zn(2+)</name>
        <dbReference type="ChEBI" id="CHEBI:29105"/>
    </cofactor>
    <text evidence="7">Binds 2 Zn(2+) ions per subunit.</text>
</comment>
<evidence type="ECO:0000259" key="8">
    <source>
        <dbReference type="SMART" id="SM00849"/>
    </source>
</evidence>
<evidence type="ECO:0000313" key="9">
    <source>
        <dbReference type="EMBL" id="TWI06750.1"/>
    </source>
</evidence>